<dbReference type="Proteomes" id="UP000177062">
    <property type="component" value="Unassembled WGS sequence"/>
</dbReference>
<sequence length="365" mass="40598">MGNKRPSKKRTFVMFSNLRNETSKGFRCKAFPAYLSGFCFQSAKVLQILLYSTLIFISLSFGCSTTALLKVGTLTVLDSLPLRLAQHKPIFTENHLVVETVYFESPSDLRAALMNGKVDAIITDLVGALLLNDQQERVKVVRVALRTSSSRPMFAIMTTPHHPITTVRGLENARIAISREASDKYVAEKLLGAAGVNRWTETEVSSAQTGLEMLQRGEVTAALLSEPLISVALGFGARVVLDDRRLLLGQTVVVFNQHVVNGKPAIIRRFLRAYEQSVRELNVRPNQYRSLVMELVRAPSEVSASLPIPLFTFPGEVPTESDVESVNTWLVAKKMLLQPVPYRRAVNAGFLWDPYQFRPAACCGW</sequence>
<gene>
    <name evidence="6" type="ORF">A2Y84_01145</name>
</gene>
<dbReference type="PANTHER" id="PTHR30024">
    <property type="entry name" value="ALIPHATIC SULFONATES-BINDING PROTEIN-RELATED"/>
    <property type="match status" value="1"/>
</dbReference>
<accession>A0A1G1YW78</accession>
<evidence type="ECO:0000256" key="1">
    <source>
        <dbReference type="ARBA" id="ARBA00004418"/>
    </source>
</evidence>
<evidence type="ECO:0000256" key="4">
    <source>
        <dbReference type="SAM" id="Phobius"/>
    </source>
</evidence>
<dbReference type="GO" id="GO:0042597">
    <property type="term" value="C:periplasmic space"/>
    <property type="evidence" value="ECO:0007669"/>
    <property type="project" value="UniProtKB-SubCell"/>
</dbReference>
<dbReference type="Gene3D" id="3.40.190.10">
    <property type="entry name" value="Periplasmic binding protein-like II"/>
    <property type="match status" value="2"/>
</dbReference>
<dbReference type="AlphaFoldDB" id="A0A1G1YW78"/>
<evidence type="ECO:0000259" key="5">
    <source>
        <dbReference type="Pfam" id="PF09084"/>
    </source>
</evidence>
<keyword evidence="4" id="KW-0472">Membrane</keyword>
<keyword evidence="3" id="KW-0732">Signal</keyword>
<dbReference type="InterPro" id="IPR015168">
    <property type="entry name" value="SsuA/THI5"/>
</dbReference>
<dbReference type="Pfam" id="PF09084">
    <property type="entry name" value="NMT1"/>
    <property type="match status" value="1"/>
</dbReference>
<comment type="similarity">
    <text evidence="2">Belongs to the bacterial solute-binding protein SsuA/TauA family.</text>
</comment>
<keyword evidence="4" id="KW-1133">Transmembrane helix</keyword>
<feature type="domain" description="SsuA/THI5-like" evidence="5">
    <location>
        <begin position="80"/>
        <end position="286"/>
    </location>
</feature>
<protein>
    <recommendedName>
        <fullName evidence="5">SsuA/THI5-like domain-containing protein</fullName>
    </recommendedName>
</protein>
<comment type="caution">
    <text evidence="6">The sequence shown here is derived from an EMBL/GenBank/DDBJ whole genome shotgun (WGS) entry which is preliminary data.</text>
</comment>
<evidence type="ECO:0000313" key="6">
    <source>
        <dbReference type="EMBL" id="OGY56635.1"/>
    </source>
</evidence>
<organism evidence="6 7">
    <name type="scientific">Candidatus Colwellbacteria bacterium RBG_13_48_8</name>
    <dbReference type="NCBI Taxonomy" id="1797685"/>
    <lineage>
        <taxon>Bacteria</taxon>
        <taxon>Candidatus Colwelliibacteriota</taxon>
    </lineage>
</organism>
<dbReference type="EMBL" id="MHIT01000022">
    <property type="protein sequence ID" value="OGY56635.1"/>
    <property type="molecule type" value="Genomic_DNA"/>
</dbReference>
<keyword evidence="4" id="KW-0812">Transmembrane</keyword>
<reference evidence="6 7" key="1">
    <citation type="journal article" date="2016" name="Nat. Commun.">
        <title>Thousands of microbial genomes shed light on interconnected biogeochemical processes in an aquifer system.</title>
        <authorList>
            <person name="Anantharaman K."/>
            <person name="Brown C.T."/>
            <person name="Hug L.A."/>
            <person name="Sharon I."/>
            <person name="Castelle C.J."/>
            <person name="Probst A.J."/>
            <person name="Thomas B.C."/>
            <person name="Singh A."/>
            <person name="Wilkins M.J."/>
            <person name="Karaoz U."/>
            <person name="Brodie E.L."/>
            <person name="Williams K.H."/>
            <person name="Hubbard S.S."/>
            <person name="Banfield J.F."/>
        </authorList>
    </citation>
    <scope>NUCLEOTIDE SEQUENCE [LARGE SCALE GENOMIC DNA]</scope>
</reference>
<evidence type="ECO:0000256" key="3">
    <source>
        <dbReference type="ARBA" id="ARBA00022729"/>
    </source>
</evidence>
<proteinExistence type="inferred from homology"/>
<name>A0A1G1YW78_9BACT</name>
<evidence type="ECO:0000256" key="2">
    <source>
        <dbReference type="ARBA" id="ARBA00010742"/>
    </source>
</evidence>
<dbReference type="SUPFAM" id="SSF53850">
    <property type="entry name" value="Periplasmic binding protein-like II"/>
    <property type="match status" value="1"/>
</dbReference>
<comment type="subcellular location">
    <subcellularLocation>
        <location evidence="1">Periplasm</location>
    </subcellularLocation>
</comment>
<dbReference type="PANTHER" id="PTHR30024:SF47">
    <property type="entry name" value="TAURINE-BINDING PERIPLASMIC PROTEIN"/>
    <property type="match status" value="1"/>
</dbReference>
<feature type="transmembrane region" description="Helical" evidence="4">
    <location>
        <begin position="48"/>
        <end position="69"/>
    </location>
</feature>
<evidence type="ECO:0000313" key="7">
    <source>
        <dbReference type="Proteomes" id="UP000177062"/>
    </source>
</evidence>